<dbReference type="InterPro" id="IPR050559">
    <property type="entry name" value="P-Pant_transferase_sf"/>
</dbReference>
<dbReference type="PANTHER" id="PTHR12215:SF10">
    <property type="entry name" value="L-AMINOADIPATE-SEMIALDEHYDE DEHYDROGENASE-PHOSPHOPANTETHEINYL TRANSFERASE"/>
    <property type="match status" value="1"/>
</dbReference>
<dbReference type="InterPro" id="IPR055066">
    <property type="entry name" value="AASDHPPT_N"/>
</dbReference>
<dbReference type="Proteomes" id="UP000254051">
    <property type="component" value="Unassembled WGS sequence"/>
</dbReference>
<dbReference type="PANTHER" id="PTHR12215">
    <property type="entry name" value="PHOSPHOPANTETHEINE TRANSFERASE"/>
    <property type="match status" value="1"/>
</dbReference>
<reference evidence="6" key="1">
    <citation type="submission" date="2017-07" db="EMBL/GenBank/DDBJ databases">
        <authorList>
            <person name="Varghese N."/>
            <person name="Submissions S."/>
        </authorList>
    </citation>
    <scope>NUCLEOTIDE SEQUENCE [LARGE SCALE GENOMIC DNA]</scope>
    <source>
        <strain evidence="6">NLAE-zl-C134</strain>
    </source>
</reference>
<evidence type="ECO:0000256" key="1">
    <source>
        <dbReference type="ARBA" id="ARBA00010990"/>
    </source>
</evidence>
<evidence type="ECO:0000256" key="2">
    <source>
        <dbReference type="ARBA" id="ARBA00022679"/>
    </source>
</evidence>
<dbReference type="Pfam" id="PF22624">
    <property type="entry name" value="AASDHPPT_N"/>
    <property type="match status" value="1"/>
</dbReference>
<dbReference type="InterPro" id="IPR037143">
    <property type="entry name" value="4-PPantetheinyl_Trfase_dom_sf"/>
</dbReference>
<evidence type="ECO:0000259" key="3">
    <source>
        <dbReference type="Pfam" id="PF01648"/>
    </source>
</evidence>
<evidence type="ECO:0000259" key="4">
    <source>
        <dbReference type="Pfam" id="PF22624"/>
    </source>
</evidence>
<name>A0A315ZV91_9FIRM</name>
<dbReference type="GO" id="GO:0008897">
    <property type="term" value="F:holo-[acyl-carrier-protein] synthase activity"/>
    <property type="evidence" value="ECO:0007669"/>
    <property type="project" value="InterPro"/>
</dbReference>
<dbReference type="GO" id="GO:0000287">
    <property type="term" value="F:magnesium ion binding"/>
    <property type="evidence" value="ECO:0007669"/>
    <property type="project" value="InterPro"/>
</dbReference>
<accession>A0A315ZV91</accession>
<keyword evidence="6" id="KW-1185">Reference proteome</keyword>
<evidence type="ECO:0000313" key="6">
    <source>
        <dbReference type="Proteomes" id="UP000254051"/>
    </source>
</evidence>
<keyword evidence="2 5" id="KW-0808">Transferase</keyword>
<dbReference type="OrthoDB" id="9808281at2"/>
<dbReference type="Pfam" id="PF01648">
    <property type="entry name" value="ACPS"/>
    <property type="match status" value="1"/>
</dbReference>
<dbReference type="GO" id="GO:0019878">
    <property type="term" value="P:lysine biosynthetic process via aminoadipic acid"/>
    <property type="evidence" value="ECO:0007669"/>
    <property type="project" value="TreeGrafter"/>
</dbReference>
<comment type="similarity">
    <text evidence="1">Belongs to the P-Pant transferase superfamily. Gsp/Sfp/HetI/AcpT family.</text>
</comment>
<feature type="domain" description="4'-phosphopantetheinyl transferase" evidence="3">
    <location>
        <begin position="104"/>
        <end position="178"/>
    </location>
</feature>
<dbReference type="AlphaFoldDB" id="A0A315ZV91"/>
<dbReference type="SUPFAM" id="SSF56214">
    <property type="entry name" value="4'-phosphopantetheinyl transferase"/>
    <property type="match status" value="2"/>
</dbReference>
<gene>
    <name evidence="5" type="ORF">SAMN05216529_107123</name>
</gene>
<dbReference type="Gene3D" id="3.90.470.20">
    <property type="entry name" value="4'-phosphopantetheinyl transferase domain"/>
    <property type="match status" value="2"/>
</dbReference>
<organism evidence="5 6">
    <name type="scientific">Faecalicatena contorta</name>
    <dbReference type="NCBI Taxonomy" id="39482"/>
    <lineage>
        <taxon>Bacteria</taxon>
        <taxon>Bacillati</taxon>
        <taxon>Bacillota</taxon>
        <taxon>Clostridia</taxon>
        <taxon>Lachnospirales</taxon>
        <taxon>Lachnospiraceae</taxon>
        <taxon>Faecalicatena</taxon>
    </lineage>
</organism>
<protein>
    <submittedName>
        <fullName evidence="5">4'-phosphopantetheinyl transferase</fullName>
    </submittedName>
</protein>
<dbReference type="GO" id="GO:0005829">
    <property type="term" value="C:cytosol"/>
    <property type="evidence" value="ECO:0007669"/>
    <property type="project" value="TreeGrafter"/>
</dbReference>
<evidence type="ECO:0000313" key="5">
    <source>
        <dbReference type="EMBL" id="SUQ14669.1"/>
    </source>
</evidence>
<dbReference type="RefSeq" id="WP_109711766.1">
    <property type="nucleotide sequence ID" value="NZ_QGDS01000007.1"/>
</dbReference>
<sequence>MKIYYLPLTSMEWSDTEDSLLKHVSLERQARISKYYFASDQKLSLYAALLTHMAILKNTGLANEALLFSCEKNHKPVLVSDVQLDFSFSHTRNAILCCLSANHQVGADIELSKNAPFEIMSQVFHPNEIEYIYSDKSLQNKRFFEIWTRKEAYAKRNRTGLTGNLTAIDTLSHSSGFFHTWEEDSYICSVCSSESPTFQITKISEKDISAFFGNLT</sequence>
<dbReference type="EMBL" id="UHJJ01000007">
    <property type="protein sequence ID" value="SUQ14669.1"/>
    <property type="molecule type" value="Genomic_DNA"/>
</dbReference>
<proteinExistence type="inferred from homology"/>
<dbReference type="InterPro" id="IPR008278">
    <property type="entry name" value="4-PPantetheinyl_Trfase_dom"/>
</dbReference>
<feature type="domain" description="4'-phosphopantetheinyl transferase N-terminal" evidence="4">
    <location>
        <begin position="19"/>
        <end position="93"/>
    </location>
</feature>